<organism evidence="2 3">
    <name type="scientific">Marinicrinis lubricantis</name>
    <dbReference type="NCBI Taxonomy" id="2086470"/>
    <lineage>
        <taxon>Bacteria</taxon>
        <taxon>Bacillati</taxon>
        <taxon>Bacillota</taxon>
        <taxon>Bacilli</taxon>
        <taxon>Bacillales</taxon>
        <taxon>Paenibacillaceae</taxon>
    </lineage>
</organism>
<dbReference type="SUPFAM" id="SSF51445">
    <property type="entry name" value="(Trans)glycosidases"/>
    <property type="match status" value="1"/>
</dbReference>
<gene>
    <name evidence="2" type="ORF">ACFPXP_22490</name>
</gene>
<dbReference type="InterPro" id="IPR015020">
    <property type="entry name" value="Rv2525c-like_Glyco_Hydro-like"/>
</dbReference>
<protein>
    <submittedName>
        <fullName evidence="2">Glycoside hydrolase domain-containing protein</fullName>
    </submittedName>
</protein>
<keyword evidence="2" id="KW-0378">Hydrolase</keyword>
<accession>A0ABW1IW69</accession>
<evidence type="ECO:0000259" key="1">
    <source>
        <dbReference type="Pfam" id="PF08924"/>
    </source>
</evidence>
<sequence>MMAYVWGVDSASPANSSLLQCVITNFGKPLYWGRYLSTVPGAADGLTTQEISFLHGQNVKILPIYNDFRQAVGYENGKNAARAAAGHAARLGIARGTFLFANIERFFKVDEAWIRGWVDTIRTSGYKSGMYHDPIHGPFSAAYCRAVSKDSRVKTESVLWSAEPERTVTGPQNAPAYAPYSPKCGGNVWGWQYGRDSKTCPIDTNLIDTRLYGQLF</sequence>
<dbReference type="GO" id="GO:0016787">
    <property type="term" value="F:hydrolase activity"/>
    <property type="evidence" value="ECO:0007669"/>
    <property type="project" value="UniProtKB-KW"/>
</dbReference>
<evidence type="ECO:0000313" key="2">
    <source>
        <dbReference type="EMBL" id="MFC5989184.1"/>
    </source>
</evidence>
<feature type="domain" description="Rv2525c-like glycoside hydrolase-like" evidence="1">
    <location>
        <begin position="32"/>
        <end position="132"/>
    </location>
</feature>
<reference evidence="3" key="1">
    <citation type="journal article" date="2019" name="Int. J. Syst. Evol. Microbiol.">
        <title>The Global Catalogue of Microorganisms (GCM) 10K type strain sequencing project: providing services to taxonomists for standard genome sequencing and annotation.</title>
        <authorList>
            <consortium name="The Broad Institute Genomics Platform"/>
            <consortium name="The Broad Institute Genome Sequencing Center for Infectious Disease"/>
            <person name="Wu L."/>
            <person name="Ma J."/>
        </authorList>
    </citation>
    <scope>NUCLEOTIDE SEQUENCE [LARGE SCALE GENOMIC DNA]</scope>
    <source>
        <strain evidence="3">CCM 8749</strain>
    </source>
</reference>
<dbReference type="EMBL" id="JBHSQV010000187">
    <property type="protein sequence ID" value="MFC5989184.1"/>
    <property type="molecule type" value="Genomic_DNA"/>
</dbReference>
<dbReference type="Gene3D" id="3.20.20.80">
    <property type="entry name" value="Glycosidases"/>
    <property type="match status" value="1"/>
</dbReference>
<dbReference type="Proteomes" id="UP001596250">
    <property type="component" value="Unassembled WGS sequence"/>
</dbReference>
<dbReference type="RefSeq" id="WP_379896822.1">
    <property type="nucleotide sequence ID" value="NZ_CBCSCT010000002.1"/>
</dbReference>
<dbReference type="InterPro" id="IPR017853">
    <property type="entry name" value="GH"/>
</dbReference>
<name>A0ABW1IW69_9BACL</name>
<comment type="caution">
    <text evidence="2">The sequence shown here is derived from an EMBL/GenBank/DDBJ whole genome shotgun (WGS) entry which is preliminary data.</text>
</comment>
<keyword evidence="3" id="KW-1185">Reference proteome</keyword>
<evidence type="ECO:0000313" key="3">
    <source>
        <dbReference type="Proteomes" id="UP001596250"/>
    </source>
</evidence>
<dbReference type="Pfam" id="PF08924">
    <property type="entry name" value="Rv2525c_GlyHyd-like"/>
    <property type="match status" value="1"/>
</dbReference>
<proteinExistence type="predicted"/>